<dbReference type="Gene3D" id="4.10.410.10">
    <property type="entry name" value="Pancreatic trypsin inhibitor Kunitz domain"/>
    <property type="match status" value="1"/>
</dbReference>
<evidence type="ECO:0000313" key="5">
    <source>
        <dbReference type="EMBL" id="CAF1548793.1"/>
    </source>
</evidence>
<evidence type="ECO:0000259" key="3">
    <source>
        <dbReference type="PROSITE" id="PS50279"/>
    </source>
</evidence>
<organism evidence="4 8">
    <name type="scientific">Adineta steineri</name>
    <dbReference type="NCBI Taxonomy" id="433720"/>
    <lineage>
        <taxon>Eukaryota</taxon>
        <taxon>Metazoa</taxon>
        <taxon>Spiralia</taxon>
        <taxon>Gnathifera</taxon>
        <taxon>Rotifera</taxon>
        <taxon>Eurotatoria</taxon>
        <taxon>Bdelloidea</taxon>
        <taxon>Adinetida</taxon>
        <taxon>Adinetidae</taxon>
        <taxon>Adineta</taxon>
    </lineage>
</organism>
<keyword evidence="1" id="KW-1015">Disulfide bond</keyword>
<evidence type="ECO:0000313" key="7">
    <source>
        <dbReference type="Proteomes" id="UP000663832"/>
    </source>
</evidence>
<dbReference type="AlphaFoldDB" id="A0A814H358"/>
<evidence type="ECO:0000256" key="2">
    <source>
        <dbReference type="SAM" id="SignalP"/>
    </source>
</evidence>
<reference evidence="4" key="1">
    <citation type="submission" date="2021-02" db="EMBL/GenBank/DDBJ databases">
        <authorList>
            <person name="Nowell W R."/>
        </authorList>
    </citation>
    <scope>NUCLEOTIDE SEQUENCE</scope>
</reference>
<feature type="domain" description="BPTI/Kunitz inhibitor" evidence="3">
    <location>
        <begin position="27"/>
        <end position="77"/>
    </location>
</feature>
<dbReference type="OrthoDB" id="4473401at2759"/>
<dbReference type="CDD" id="cd00109">
    <property type="entry name" value="Kunitz-type"/>
    <property type="match status" value="1"/>
</dbReference>
<gene>
    <name evidence="4" type="ORF">BJG266_LOCUS16107</name>
    <name evidence="5" type="ORF">QVE165_LOCUS46904</name>
    <name evidence="6" type="ORF">QVE165_LOCUS46923</name>
</gene>
<dbReference type="GO" id="GO:0004867">
    <property type="term" value="F:serine-type endopeptidase inhibitor activity"/>
    <property type="evidence" value="ECO:0007669"/>
    <property type="project" value="InterPro"/>
</dbReference>
<name>A0A814H358_9BILA</name>
<dbReference type="EMBL" id="CAJNOM010000717">
    <property type="protein sequence ID" value="CAF1549033.1"/>
    <property type="molecule type" value="Genomic_DNA"/>
</dbReference>
<dbReference type="Proteomes" id="UP000663877">
    <property type="component" value="Unassembled WGS sequence"/>
</dbReference>
<sequence>MTKLLFLLIILLNSLIIITRCARPTECELPFATGPCRAMFSSFYFNPSTNQCEEFVYGGCDGNANRFENKEECLARCDGNNHQNEILHQDE</sequence>
<evidence type="ECO:0000256" key="1">
    <source>
        <dbReference type="ARBA" id="ARBA00023157"/>
    </source>
</evidence>
<keyword evidence="7" id="KW-1185">Reference proteome</keyword>
<dbReference type="InterPro" id="IPR050098">
    <property type="entry name" value="TFPI/VKTCI-like"/>
</dbReference>
<dbReference type="Proteomes" id="UP000663832">
    <property type="component" value="Unassembled WGS sequence"/>
</dbReference>
<dbReference type="SMART" id="SM00131">
    <property type="entry name" value="KU"/>
    <property type="match status" value="1"/>
</dbReference>
<feature type="signal peptide" evidence="2">
    <location>
        <begin position="1"/>
        <end position="21"/>
    </location>
</feature>
<dbReference type="InterPro" id="IPR036880">
    <property type="entry name" value="Kunitz_BPTI_sf"/>
</dbReference>
<dbReference type="InterPro" id="IPR020901">
    <property type="entry name" value="Prtase_inh_Kunz-CS"/>
</dbReference>
<dbReference type="SUPFAM" id="SSF57362">
    <property type="entry name" value="BPTI-like"/>
    <property type="match status" value="1"/>
</dbReference>
<evidence type="ECO:0000313" key="4">
    <source>
        <dbReference type="EMBL" id="CAF1004289.1"/>
    </source>
</evidence>
<keyword evidence="2" id="KW-0732">Signal</keyword>
<dbReference type="PROSITE" id="PS50279">
    <property type="entry name" value="BPTI_KUNITZ_2"/>
    <property type="match status" value="1"/>
</dbReference>
<dbReference type="InterPro" id="IPR002223">
    <property type="entry name" value="Kunitz_BPTI"/>
</dbReference>
<evidence type="ECO:0000313" key="8">
    <source>
        <dbReference type="Proteomes" id="UP000663877"/>
    </source>
</evidence>
<dbReference type="GO" id="GO:0005615">
    <property type="term" value="C:extracellular space"/>
    <property type="evidence" value="ECO:0007669"/>
    <property type="project" value="TreeGrafter"/>
</dbReference>
<dbReference type="EMBL" id="CAJNOI010000073">
    <property type="protein sequence ID" value="CAF1004289.1"/>
    <property type="molecule type" value="Genomic_DNA"/>
</dbReference>
<dbReference type="EMBL" id="CAJNOM010000716">
    <property type="protein sequence ID" value="CAF1548793.1"/>
    <property type="molecule type" value="Genomic_DNA"/>
</dbReference>
<feature type="chain" id="PRO_5035684216" description="BPTI/Kunitz inhibitor domain-containing protein" evidence="2">
    <location>
        <begin position="22"/>
        <end position="91"/>
    </location>
</feature>
<evidence type="ECO:0000313" key="6">
    <source>
        <dbReference type="EMBL" id="CAF1549033.1"/>
    </source>
</evidence>
<protein>
    <recommendedName>
        <fullName evidence="3">BPTI/Kunitz inhibitor domain-containing protein</fullName>
    </recommendedName>
</protein>
<accession>A0A814H358</accession>
<dbReference type="PANTHER" id="PTHR10083:SF373">
    <property type="entry name" value="SERINE PEPTIDASE INHIBITOR, KUNITZ TYPE, 2"/>
    <property type="match status" value="1"/>
</dbReference>
<comment type="caution">
    <text evidence="4">The sequence shown here is derived from an EMBL/GenBank/DDBJ whole genome shotgun (WGS) entry which is preliminary data.</text>
</comment>
<proteinExistence type="predicted"/>
<dbReference type="PRINTS" id="PR00759">
    <property type="entry name" value="BASICPTASE"/>
</dbReference>
<dbReference type="PANTHER" id="PTHR10083">
    <property type="entry name" value="KUNITZ-TYPE PROTEASE INHIBITOR-RELATED"/>
    <property type="match status" value="1"/>
</dbReference>
<dbReference type="PROSITE" id="PS00280">
    <property type="entry name" value="BPTI_KUNITZ_1"/>
    <property type="match status" value="1"/>
</dbReference>
<dbReference type="Pfam" id="PF00014">
    <property type="entry name" value="Kunitz_BPTI"/>
    <property type="match status" value="1"/>
</dbReference>
<dbReference type="FunFam" id="4.10.410.10:FF:000004">
    <property type="entry name" value="Tissue factor pathway inhibitor"/>
    <property type="match status" value="1"/>
</dbReference>